<name>A0A6L2P7Q4_TANCI</name>
<evidence type="ECO:0000313" key="2">
    <source>
        <dbReference type="EMBL" id="GEU93322.1"/>
    </source>
</evidence>
<sequence>REGMCEKGDHLKMIGYEVMRTLASVEIEIMLILGLPCCLSSSSVRCLESVRKFFAGTDTESKPFEGEAETPDSPYIVAPPTCQVEESEGSGTTGVISTSSDSTAPLSSDHPLTRTTPALVPILRRTARMVVRILPAMSRGLSVGIAEVAAMSDLAFRKRSRSSYDSLPSPTLLVRKRYRGTSELILDTDSEEDEEVKKSLDSDSVSEDVEDEGPTSEEEDPAAGDKGLAARDEGPGMRVEIRGLDDEGHRVESDGRGLGEEEEAVPEGQQQTTPVVGTSMSAPLGLWYMALRRQELALEEDHVYSTFEIGQGSGFAPEPERPETKDQRGCRPPFIVPLPISSLIISLTVPSPIASHVATPTATIPVDEDRFIETALQRELQDMRGRVTALEQERDCRERVVLEFSVLSGKFSRV</sequence>
<accession>A0A6L2P7Q4</accession>
<evidence type="ECO:0000256" key="1">
    <source>
        <dbReference type="SAM" id="MobiDB-lite"/>
    </source>
</evidence>
<dbReference type="AlphaFoldDB" id="A0A6L2P7Q4"/>
<feature type="compositionally biased region" description="Acidic residues" evidence="1">
    <location>
        <begin position="204"/>
        <end position="222"/>
    </location>
</feature>
<dbReference type="EMBL" id="BKCJ010010827">
    <property type="protein sequence ID" value="GEU93322.1"/>
    <property type="molecule type" value="Genomic_DNA"/>
</dbReference>
<feature type="region of interest" description="Disordered" evidence="1">
    <location>
        <begin position="87"/>
        <end position="112"/>
    </location>
</feature>
<reference evidence="2" key="1">
    <citation type="journal article" date="2019" name="Sci. Rep.">
        <title>Draft genome of Tanacetum cinerariifolium, the natural source of mosquito coil.</title>
        <authorList>
            <person name="Yamashiro T."/>
            <person name="Shiraishi A."/>
            <person name="Satake H."/>
            <person name="Nakayama K."/>
        </authorList>
    </citation>
    <scope>NUCLEOTIDE SEQUENCE</scope>
</reference>
<organism evidence="2">
    <name type="scientific">Tanacetum cinerariifolium</name>
    <name type="common">Dalmatian daisy</name>
    <name type="synonym">Chrysanthemum cinerariifolium</name>
    <dbReference type="NCBI Taxonomy" id="118510"/>
    <lineage>
        <taxon>Eukaryota</taxon>
        <taxon>Viridiplantae</taxon>
        <taxon>Streptophyta</taxon>
        <taxon>Embryophyta</taxon>
        <taxon>Tracheophyta</taxon>
        <taxon>Spermatophyta</taxon>
        <taxon>Magnoliopsida</taxon>
        <taxon>eudicotyledons</taxon>
        <taxon>Gunneridae</taxon>
        <taxon>Pentapetalae</taxon>
        <taxon>asterids</taxon>
        <taxon>campanulids</taxon>
        <taxon>Asterales</taxon>
        <taxon>Asteraceae</taxon>
        <taxon>Asteroideae</taxon>
        <taxon>Anthemideae</taxon>
        <taxon>Anthemidinae</taxon>
        <taxon>Tanacetum</taxon>
    </lineage>
</organism>
<feature type="region of interest" description="Disordered" evidence="1">
    <location>
        <begin position="309"/>
        <end position="330"/>
    </location>
</feature>
<feature type="compositionally biased region" description="Basic and acidic residues" evidence="1">
    <location>
        <begin position="318"/>
        <end position="329"/>
    </location>
</feature>
<feature type="compositionally biased region" description="Basic and acidic residues" evidence="1">
    <location>
        <begin position="228"/>
        <end position="259"/>
    </location>
</feature>
<comment type="caution">
    <text evidence="2">The sequence shown here is derived from an EMBL/GenBank/DDBJ whole genome shotgun (WGS) entry which is preliminary data.</text>
</comment>
<proteinExistence type="predicted"/>
<feature type="compositionally biased region" description="Polar residues" evidence="1">
    <location>
        <begin position="268"/>
        <end position="277"/>
    </location>
</feature>
<feature type="compositionally biased region" description="Low complexity" evidence="1">
    <location>
        <begin position="89"/>
        <end position="109"/>
    </location>
</feature>
<feature type="non-terminal residue" evidence="2">
    <location>
        <position position="1"/>
    </location>
</feature>
<feature type="region of interest" description="Disordered" evidence="1">
    <location>
        <begin position="184"/>
        <end position="277"/>
    </location>
</feature>
<protein>
    <submittedName>
        <fullName evidence="2">Uncharacterized protein</fullName>
    </submittedName>
</protein>
<gene>
    <name evidence="2" type="ORF">Tci_065300</name>
</gene>